<gene>
    <name evidence="6" type="ORF">DY262_11280</name>
</gene>
<proteinExistence type="predicted"/>
<dbReference type="Pfam" id="PF12831">
    <property type="entry name" value="FAD_oxidored"/>
    <property type="match status" value="1"/>
</dbReference>
<dbReference type="AlphaFoldDB" id="A0A372EJ30"/>
<keyword evidence="4" id="KW-0408">Iron</keyword>
<keyword evidence="5" id="KW-0411">Iron-sulfur</keyword>
<dbReference type="GO" id="GO:0016491">
    <property type="term" value="F:oxidoreductase activity"/>
    <property type="evidence" value="ECO:0007669"/>
    <property type="project" value="UniProtKB-KW"/>
</dbReference>
<evidence type="ECO:0000256" key="4">
    <source>
        <dbReference type="ARBA" id="ARBA00023004"/>
    </source>
</evidence>
<evidence type="ECO:0000313" key="6">
    <source>
        <dbReference type="EMBL" id="RFP78669.1"/>
    </source>
</evidence>
<evidence type="ECO:0000256" key="5">
    <source>
        <dbReference type="ARBA" id="ARBA00023014"/>
    </source>
</evidence>
<dbReference type="InterPro" id="IPR036188">
    <property type="entry name" value="FAD/NAD-bd_sf"/>
</dbReference>
<sequence>MTMNEDFAAARQVMESDVVVLGAGAAGVAAALAAARAGARTTLVEAGTLPGGELVSGMAIDGALNARGEWILGGTGRELLAECERLGGYIGPLNDWRLIWYVCLDPEVMKLAVARCLARAGVRLLLHTCATGVLRDGATVRALQVRNKEGITELRAPLFIDCSGDADIVRAVGGQVLQGGTDGELQPVSLMFRMAGVRTQALLDFLHAHPEHFALGESEAIRQGRTDRELAEAARQQGEPTVFLKGDGPLVTGAIARGELYPTALIMIQPTSRQRGEVCLNTTRVGGIDGTRTQALSATLATLSDQVLQCASFMQRHVPGFEQAAYSGIATRVGVRETRRIVGRQSLSQDDVLGARKREDGIAKGSHHVDIHQSGTGQIRIPVQDGGSYDIPWDCLLPQGVPNVVAAGRILSADRGAHGSARVMGPCLAMGQAAGTAAAMLLDSGPRGDADFATIPVQALRERLRADGAILDGTH</sequence>
<evidence type="ECO:0000256" key="3">
    <source>
        <dbReference type="ARBA" id="ARBA00023002"/>
    </source>
</evidence>
<dbReference type="SUPFAM" id="SSF51905">
    <property type="entry name" value="FAD/NAD(P)-binding domain"/>
    <property type="match status" value="1"/>
</dbReference>
<dbReference type="InterPro" id="IPR039650">
    <property type="entry name" value="HdrA-like"/>
</dbReference>
<keyword evidence="7" id="KW-1185">Reference proteome</keyword>
<dbReference type="GO" id="GO:0046872">
    <property type="term" value="F:metal ion binding"/>
    <property type="evidence" value="ECO:0007669"/>
    <property type="project" value="UniProtKB-KW"/>
</dbReference>
<dbReference type="PANTHER" id="PTHR43498:SF1">
    <property type="entry name" value="COB--COM HETERODISULFIDE REDUCTASE IRON-SULFUR SUBUNIT A"/>
    <property type="match status" value="1"/>
</dbReference>
<keyword evidence="1" id="KW-0004">4Fe-4S</keyword>
<dbReference type="PRINTS" id="PR00368">
    <property type="entry name" value="FADPNR"/>
</dbReference>
<accession>A0A372EJ30</accession>
<dbReference type="Proteomes" id="UP000261931">
    <property type="component" value="Unassembled WGS sequence"/>
</dbReference>
<keyword evidence="2" id="KW-0479">Metal-binding</keyword>
<reference evidence="6 7" key="1">
    <citation type="submission" date="2018-08" db="EMBL/GenBank/DDBJ databases">
        <title>Hydrogenophaga sp. LA-38 isolated from sludge.</title>
        <authorList>
            <person name="Im W.-T."/>
        </authorList>
    </citation>
    <scope>NUCLEOTIDE SEQUENCE [LARGE SCALE GENOMIC DNA]</scope>
    <source>
        <strain evidence="6 7">LA-38</strain>
    </source>
</reference>
<dbReference type="EMBL" id="QVLS01000006">
    <property type="protein sequence ID" value="RFP78669.1"/>
    <property type="molecule type" value="Genomic_DNA"/>
</dbReference>
<keyword evidence="3" id="KW-0560">Oxidoreductase</keyword>
<protein>
    <submittedName>
        <fullName evidence="6">FAD-dependent oxidoreductase</fullName>
    </submittedName>
</protein>
<name>A0A372EJ30_9BURK</name>
<dbReference type="Gene3D" id="3.50.50.60">
    <property type="entry name" value="FAD/NAD(P)-binding domain"/>
    <property type="match status" value="1"/>
</dbReference>
<evidence type="ECO:0000256" key="1">
    <source>
        <dbReference type="ARBA" id="ARBA00022485"/>
    </source>
</evidence>
<organism evidence="6 7">
    <name type="scientific">Hydrogenophaga borbori</name>
    <dbReference type="NCBI Taxonomy" id="2294117"/>
    <lineage>
        <taxon>Bacteria</taxon>
        <taxon>Pseudomonadati</taxon>
        <taxon>Pseudomonadota</taxon>
        <taxon>Betaproteobacteria</taxon>
        <taxon>Burkholderiales</taxon>
        <taxon>Comamonadaceae</taxon>
        <taxon>Hydrogenophaga</taxon>
    </lineage>
</organism>
<evidence type="ECO:0000256" key="2">
    <source>
        <dbReference type="ARBA" id="ARBA00022723"/>
    </source>
</evidence>
<dbReference type="GO" id="GO:0051539">
    <property type="term" value="F:4 iron, 4 sulfur cluster binding"/>
    <property type="evidence" value="ECO:0007669"/>
    <property type="project" value="UniProtKB-KW"/>
</dbReference>
<dbReference type="PANTHER" id="PTHR43498">
    <property type="entry name" value="FERREDOXIN:COB-COM HETERODISULFIDE REDUCTASE SUBUNIT A"/>
    <property type="match status" value="1"/>
</dbReference>
<evidence type="ECO:0000313" key="7">
    <source>
        <dbReference type="Proteomes" id="UP000261931"/>
    </source>
</evidence>
<comment type="caution">
    <text evidence="6">The sequence shown here is derived from an EMBL/GenBank/DDBJ whole genome shotgun (WGS) entry which is preliminary data.</text>
</comment>